<dbReference type="PANTHER" id="PTHR24198:SF165">
    <property type="entry name" value="ANKYRIN REPEAT-CONTAINING PROTEIN-RELATED"/>
    <property type="match status" value="1"/>
</dbReference>
<feature type="region of interest" description="Disordered" evidence="5">
    <location>
        <begin position="596"/>
        <end position="673"/>
    </location>
</feature>
<dbReference type="SMART" id="SM00248">
    <property type="entry name" value="ANK"/>
    <property type="match status" value="10"/>
</dbReference>
<evidence type="ECO:0000256" key="3">
    <source>
        <dbReference type="PROSITE-ProRule" id="PRU00023"/>
    </source>
</evidence>
<accession>A0AAD4CYL0</accession>
<evidence type="ECO:0000256" key="1">
    <source>
        <dbReference type="ARBA" id="ARBA00022737"/>
    </source>
</evidence>
<proteinExistence type="predicted"/>
<feature type="coiled-coil region" evidence="4">
    <location>
        <begin position="977"/>
        <end position="1021"/>
    </location>
</feature>
<evidence type="ECO:0000313" key="6">
    <source>
        <dbReference type="EMBL" id="KAF9895110.1"/>
    </source>
</evidence>
<keyword evidence="2 3" id="KW-0040">ANK repeat</keyword>
<name>A0AAD4CYL0_ASPNN</name>
<protein>
    <submittedName>
        <fullName evidence="6">Ankyrin repeat domain-containing protein 60</fullName>
    </submittedName>
</protein>
<dbReference type="Pfam" id="PF26128">
    <property type="entry name" value="Gad2"/>
    <property type="match status" value="1"/>
</dbReference>
<keyword evidence="1" id="KW-0677">Repeat</keyword>
<reference evidence="6" key="1">
    <citation type="journal article" date="2019" name="Beilstein J. Org. Chem.">
        <title>Nanangenines: drimane sesquiterpenoids as the dominant metabolite cohort of a novel Australian fungus, Aspergillus nanangensis.</title>
        <authorList>
            <person name="Lacey H.J."/>
            <person name="Gilchrist C.L.M."/>
            <person name="Crombie A."/>
            <person name="Kalaitzis J.A."/>
            <person name="Vuong D."/>
            <person name="Rutledge P.J."/>
            <person name="Turner P."/>
            <person name="Pitt J.I."/>
            <person name="Lacey E."/>
            <person name="Chooi Y.H."/>
            <person name="Piggott A.M."/>
        </authorList>
    </citation>
    <scope>NUCLEOTIDE SEQUENCE</scope>
    <source>
        <strain evidence="6">MST-FP2251</strain>
    </source>
</reference>
<dbReference type="Proteomes" id="UP001194746">
    <property type="component" value="Unassembled WGS sequence"/>
</dbReference>
<feature type="repeat" description="ANK" evidence="3">
    <location>
        <begin position="537"/>
        <end position="569"/>
    </location>
</feature>
<feature type="compositionally biased region" description="Acidic residues" evidence="5">
    <location>
        <begin position="631"/>
        <end position="643"/>
    </location>
</feature>
<feature type="compositionally biased region" description="Acidic residues" evidence="5">
    <location>
        <begin position="1159"/>
        <end position="1174"/>
    </location>
</feature>
<keyword evidence="4" id="KW-0175">Coiled coil</keyword>
<dbReference type="InterPro" id="IPR002110">
    <property type="entry name" value="Ankyrin_rpt"/>
</dbReference>
<evidence type="ECO:0000256" key="4">
    <source>
        <dbReference type="SAM" id="Coils"/>
    </source>
</evidence>
<dbReference type="InterPro" id="IPR036770">
    <property type="entry name" value="Ankyrin_rpt-contain_sf"/>
</dbReference>
<comment type="caution">
    <text evidence="6">The sequence shown here is derived from an EMBL/GenBank/DDBJ whole genome shotgun (WGS) entry which is preliminary data.</text>
</comment>
<gene>
    <name evidence="6" type="primary">ANKRD60</name>
    <name evidence="6" type="ORF">FE257_000012</name>
</gene>
<dbReference type="Pfam" id="PF00023">
    <property type="entry name" value="Ank"/>
    <property type="match status" value="1"/>
</dbReference>
<evidence type="ECO:0000256" key="5">
    <source>
        <dbReference type="SAM" id="MobiDB-lite"/>
    </source>
</evidence>
<dbReference type="Pfam" id="PF12796">
    <property type="entry name" value="Ank_2"/>
    <property type="match status" value="1"/>
</dbReference>
<feature type="compositionally biased region" description="Basic and acidic residues" evidence="5">
    <location>
        <begin position="652"/>
        <end position="665"/>
    </location>
</feature>
<dbReference type="PANTHER" id="PTHR24198">
    <property type="entry name" value="ANKYRIN REPEAT AND PROTEIN KINASE DOMAIN-CONTAINING PROTEIN"/>
    <property type="match status" value="1"/>
</dbReference>
<dbReference type="EMBL" id="VCAU01000001">
    <property type="protein sequence ID" value="KAF9895110.1"/>
    <property type="molecule type" value="Genomic_DNA"/>
</dbReference>
<reference evidence="6" key="2">
    <citation type="submission" date="2020-02" db="EMBL/GenBank/DDBJ databases">
        <authorList>
            <person name="Gilchrist C.L.M."/>
            <person name="Chooi Y.-H."/>
        </authorList>
    </citation>
    <scope>NUCLEOTIDE SEQUENCE</scope>
    <source>
        <strain evidence="6">MST-FP2251</strain>
    </source>
</reference>
<dbReference type="PROSITE" id="PS50088">
    <property type="entry name" value="ANK_REPEAT"/>
    <property type="match status" value="3"/>
</dbReference>
<dbReference type="PROSITE" id="PS50297">
    <property type="entry name" value="ANK_REP_REGION"/>
    <property type="match status" value="3"/>
</dbReference>
<evidence type="ECO:0000313" key="7">
    <source>
        <dbReference type="Proteomes" id="UP001194746"/>
    </source>
</evidence>
<dbReference type="Gene3D" id="1.25.40.20">
    <property type="entry name" value="Ankyrin repeat-containing domain"/>
    <property type="match status" value="4"/>
</dbReference>
<feature type="region of interest" description="Disordered" evidence="5">
    <location>
        <begin position="1154"/>
        <end position="1174"/>
    </location>
</feature>
<evidence type="ECO:0000256" key="2">
    <source>
        <dbReference type="ARBA" id="ARBA00023043"/>
    </source>
</evidence>
<feature type="repeat" description="ANK" evidence="3">
    <location>
        <begin position="570"/>
        <end position="602"/>
    </location>
</feature>
<feature type="repeat" description="ANK" evidence="3">
    <location>
        <begin position="1447"/>
        <end position="1479"/>
    </location>
</feature>
<feature type="compositionally biased region" description="Basic and acidic residues" evidence="5">
    <location>
        <begin position="605"/>
        <end position="630"/>
    </location>
</feature>
<keyword evidence="7" id="KW-1185">Reference proteome</keyword>
<dbReference type="SUPFAM" id="SSF48403">
    <property type="entry name" value="Ankyrin repeat"/>
    <property type="match status" value="2"/>
</dbReference>
<organism evidence="6 7">
    <name type="scientific">Aspergillus nanangensis</name>
    <dbReference type="NCBI Taxonomy" id="2582783"/>
    <lineage>
        <taxon>Eukaryota</taxon>
        <taxon>Fungi</taxon>
        <taxon>Dikarya</taxon>
        <taxon>Ascomycota</taxon>
        <taxon>Pezizomycotina</taxon>
        <taxon>Eurotiomycetes</taxon>
        <taxon>Eurotiomycetidae</taxon>
        <taxon>Eurotiales</taxon>
        <taxon>Aspergillaceae</taxon>
        <taxon>Aspergillus</taxon>
        <taxon>Aspergillus subgen. Circumdati</taxon>
    </lineage>
</organism>
<sequence>MATLSLPALPAKHQDLPRWIEEHAETPIDQLVAPYNDFEATVRKIFAQEPSHPALQDNHLNIVPLYGSDGSVEIKTRARDISSELVELREKYIMQLKDADRRHNGSPAVVPTVAEFRNNFNIFSEGSLSDMDWSNVAVAGSAVVTCLMPVPEQYRGSKRALRQFYHDKFAPASDVDLFLYGLTEEQAIEKIKKIEDVIKNAILYETTTIRTKNAITIVSQYPTRHVQIVLRIYKSISEVLTGFDVDCSCAAFDGKQVYVSPRALASYITQRNTIDLTRRSPSYENRLSKYSHRGFEIYWPQLERSRIDPTIFERSFSRTVGLGRLLVFEQLPRAVDREQYLEQRRRERGRPTKNAYAMNTGRLSGNIKDDWEDEVPDWVEDAEESNYNTFTVPYGPKYHARRIERLFYTKDLLLNAEWNKPKDRDVNLHRHPAFFGDVKDVIHDCCGFCPTPVTPEEKEIAEKESKIYISGDITFIKDDPGRQEIGSFNPITETDWTEMAYVGNTERLCQAIVDHDVEIVKEWLSQEGADPNTRDYTGRTPLHLACMASTPEIVQSLVDHGARLTARVADGRTALHLAAARGAVEIVTILLNRSERNEAEEDEKEQLRKASALEKNNEDKGKSTKTKDDMSESSESSDSEDDTSYTLGSFVKVEKNGQEDTTKDDILDDENTDEPDVYDINVVSWDTQTSALHLAILNGHVDVVQELVGSWGADVLLPVKLLDEWQNRPRASVLTLVLALRLPLEKATEMAEKLLKLGASPTQADLSHNTPLQYMSVSSHIELLDTFMEQNQPATQKAMNHLVISGGSWNTGASSALTIAIQSRNVIGVLKLLERGADPVIEFTHFIKSAQNACENIKNNPTGRNRNLFYKVSQPILSAVRNELPELVMELLRRGVDPNTLTGDGCIYRDSSEPWTLRGSGSLLDIVEDKIKELGSFKGELVPRAPPPFKADDHYFDGLEEGTYRMWNAKHHLQSAKRKHRARVQHYEKRLEELRQTDTVVQAKLNAMLELRREFEKLKASLLEKGAKTFKELYPNPDPPKEKPSEPQVRATEISARKRLMPSFLFLIPDMTDTKKEGYLKLFDAAWRGDLRSIKDLTLATWGESGLESPLRMAVEDSDELSPFAIAIFHGNFGLAKAILDIVQAQYKRKESTSYERFEMEDEDDEDSQDEEDRDDRIRIYSKIVDDKFTIEDISTGALSVESDISPLKVLQSTCPAHLFLDVSKRADRKPRDLFEYAVLAEDVDLLNFLLDVGQELNPTYGSDGKSGIYRVSNQTFNLAIENNRLRALEILIKRSGAELPFEAILQKSGLDKDEKPEYYQGLSVYGKKRKDWATANSPYATSYELNAPPLLYSAYHGKLDSTEWFLGTAPGRYYVEFAKANEGNKKLQLLAKSKDGIEKPLLSWVKSGNHLVLHCAILSKPTDESRRLIHYLIENAPESLEKKNAQGHTPLALAFSLHRVAFAEILIAAGANQTVRDGRGNNLLHLLLCDINNEFRETPKHVQNLLGLFDSRLVPSLLTERAKGSLTPISRWLSIAASNTNMYGTSRVYGGNNFKRESANFIEVAGYLLEFAKSTGQKHLELLDGAGNSPVHDVVKKQLPGVLELMLDQRPDLLVRENATGSTPLELAVDAWIQEVTQNPPYIPQDGYTSMRNQPYDDFSADRVAKKTDKTATQVIYDLCRARSAARPSKRKLVTLNEANEVAKRLAARKGADFTVYGLTTTSEVENQVIMWYQQAQRD</sequence>